<reference evidence="1" key="1">
    <citation type="submission" date="2021-06" db="EMBL/GenBank/DDBJ databases">
        <authorList>
            <person name="Kallberg Y."/>
            <person name="Tangrot J."/>
            <person name="Rosling A."/>
        </authorList>
    </citation>
    <scope>NUCLEOTIDE SEQUENCE</scope>
    <source>
        <strain evidence="1">MA461A</strain>
    </source>
</reference>
<feature type="non-terminal residue" evidence="1">
    <location>
        <position position="1"/>
    </location>
</feature>
<name>A0ACA9RIN8_9GLOM</name>
<organism evidence="1 2">
    <name type="scientific">Racocetra persica</name>
    <dbReference type="NCBI Taxonomy" id="160502"/>
    <lineage>
        <taxon>Eukaryota</taxon>
        <taxon>Fungi</taxon>
        <taxon>Fungi incertae sedis</taxon>
        <taxon>Mucoromycota</taxon>
        <taxon>Glomeromycotina</taxon>
        <taxon>Glomeromycetes</taxon>
        <taxon>Diversisporales</taxon>
        <taxon>Gigasporaceae</taxon>
        <taxon>Racocetra</taxon>
    </lineage>
</organism>
<feature type="non-terminal residue" evidence="1">
    <location>
        <position position="161"/>
    </location>
</feature>
<comment type="caution">
    <text evidence="1">The sequence shown here is derived from an EMBL/GenBank/DDBJ whole genome shotgun (WGS) entry which is preliminary data.</text>
</comment>
<sequence length="161" mass="18919">NISENKTNISQENKENDIETDEKTNIRSSVHQYFTLNKKIKKYKCNYCSQKYKIPEDKSTSTLKRHLEKKYKNIITTEKIIGAIDKFVKKEELDATLEISASFYQTLSYTISIYNYLLDLIEKFLKKESYSNKIINAINKAKLKLQKYYPTTNGLVYIIST</sequence>
<keyword evidence="2" id="KW-1185">Reference proteome</keyword>
<dbReference type="EMBL" id="CAJVQC010055210">
    <property type="protein sequence ID" value="CAG8795109.1"/>
    <property type="molecule type" value="Genomic_DNA"/>
</dbReference>
<proteinExistence type="predicted"/>
<accession>A0ACA9RIN8</accession>
<gene>
    <name evidence="1" type="ORF">RPERSI_LOCUS19896</name>
</gene>
<dbReference type="Proteomes" id="UP000789920">
    <property type="component" value="Unassembled WGS sequence"/>
</dbReference>
<evidence type="ECO:0000313" key="2">
    <source>
        <dbReference type="Proteomes" id="UP000789920"/>
    </source>
</evidence>
<protein>
    <submittedName>
        <fullName evidence="1">12942_t:CDS:1</fullName>
    </submittedName>
</protein>
<evidence type="ECO:0000313" key="1">
    <source>
        <dbReference type="EMBL" id="CAG8795109.1"/>
    </source>
</evidence>